<feature type="region of interest" description="Disordered" evidence="3">
    <location>
        <begin position="187"/>
        <end position="209"/>
    </location>
</feature>
<proteinExistence type="predicted"/>
<feature type="domain" description="CCHC-type" evidence="5">
    <location>
        <begin position="117"/>
        <end position="132"/>
    </location>
</feature>
<feature type="region of interest" description="Disordered" evidence="3">
    <location>
        <begin position="388"/>
        <end position="452"/>
    </location>
</feature>
<feature type="compositionally biased region" description="Basic and acidic residues" evidence="3">
    <location>
        <begin position="227"/>
        <end position="253"/>
    </location>
</feature>
<feature type="region of interest" description="Disordered" evidence="3">
    <location>
        <begin position="90"/>
        <end position="115"/>
    </location>
</feature>
<dbReference type="Gene3D" id="4.10.60.10">
    <property type="entry name" value="Zinc finger, CCHC-type"/>
    <property type="match status" value="1"/>
</dbReference>
<dbReference type="InterPro" id="IPR035979">
    <property type="entry name" value="RBD_domain_sf"/>
</dbReference>
<feature type="compositionally biased region" description="Basic and acidic residues" evidence="3">
    <location>
        <begin position="348"/>
        <end position="367"/>
    </location>
</feature>
<name>A0ABM1R321_CAMSA</name>
<keyword evidence="1" id="KW-0862">Zinc</keyword>
<dbReference type="PANTHER" id="PTHR48031:SF2">
    <property type="entry name" value="RNA-BINDING PROTEIN 4"/>
    <property type="match status" value="1"/>
</dbReference>
<reference evidence="6" key="1">
    <citation type="journal article" date="2014" name="Nat. Commun.">
        <title>The emerging biofuel crop Camelina sativa retains a highly undifferentiated hexaploid genome structure.</title>
        <authorList>
            <person name="Kagale S."/>
            <person name="Koh C."/>
            <person name="Nixon J."/>
            <person name="Bollina V."/>
            <person name="Clarke W.E."/>
            <person name="Tuteja R."/>
            <person name="Spillane C."/>
            <person name="Robinson S.J."/>
            <person name="Links M.G."/>
            <person name="Clarke C."/>
            <person name="Higgins E.E."/>
            <person name="Huebert T."/>
            <person name="Sharpe A.G."/>
            <person name="Parkin I.A."/>
        </authorList>
    </citation>
    <scope>NUCLEOTIDE SEQUENCE [LARGE SCALE GENOMIC DNA]</scope>
    <source>
        <strain evidence="6">cv. DH55</strain>
    </source>
</reference>
<evidence type="ECO:0000259" key="4">
    <source>
        <dbReference type="PROSITE" id="PS50102"/>
    </source>
</evidence>
<keyword evidence="6" id="KW-1185">Reference proteome</keyword>
<evidence type="ECO:0000256" key="1">
    <source>
        <dbReference type="PROSITE-ProRule" id="PRU00047"/>
    </source>
</evidence>
<keyword evidence="1" id="KW-0479">Metal-binding</keyword>
<dbReference type="InterPro" id="IPR000504">
    <property type="entry name" value="RRM_dom"/>
</dbReference>
<dbReference type="Proteomes" id="UP000694864">
    <property type="component" value="Chromosome 16"/>
</dbReference>
<dbReference type="Pfam" id="PF00076">
    <property type="entry name" value="RRM_1"/>
    <property type="match status" value="1"/>
</dbReference>
<dbReference type="PROSITE" id="PS50158">
    <property type="entry name" value="ZF_CCHC"/>
    <property type="match status" value="1"/>
</dbReference>
<dbReference type="RefSeq" id="XP_019093409.1">
    <property type="nucleotide sequence ID" value="XM_019237864.1"/>
</dbReference>
<sequence length="452" mass="53028">MKDRENDGNLETRIFVGGLSWDVTERQLESTFDRYGKITECQIMVGKDTGRPRGFGFITFTDRRGADDAIKHMHGRELGNRVISVNKAEPKIGGDDADQLHKGGGYSSRGKGSEDECFKCGRPGHWARDCPSTGGDRGRVRDPLPLRSRLGGFGGHRDRYGDRELERERDRDRYMDSRRDRDVGRYSYRDRFDGGDKYEPRDHYPMERYAPPGERLVIDRYGMPEHHHHQLENEYRGRERSYERDRYARDTSDRYGAMGPLRDEGRPYRGRPGPYDRPSRAGGPGHWARDCPSTGGDRGRVRDPLPLRSRLGGFGGHRDRYGDRELERERDRDRYMDSRRDRDVGRYSYRDRFDGGDKYEPRDHYPMERYAPPGERLVIDRYGMPEHHHHQLENEYRGRERSYERDRYARDTSDRYGAMGPLRDEGRPYRGRPGPYDRPSRAGGRLSSYERW</sequence>
<feature type="region of interest" description="Disordered" evidence="3">
    <location>
        <begin position="348"/>
        <end position="370"/>
    </location>
</feature>
<evidence type="ECO:0000256" key="3">
    <source>
        <dbReference type="SAM" id="MobiDB-lite"/>
    </source>
</evidence>
<dbReference type="SUPFAM" id="SSF57756">
    <property type="entry name" value="Retrovirus zinc finger-like domains"/>
    <property type="match status" value="1"/>
</dbReference>
<feature type="compositionally biased region" description="Basic and acidic residues" evidence="3">
    <location>
        <begin position="90"/>
        <end position="101"/>
    </location>
</feature>
<gene>
    <name evidence="7" type="primary">LOC104752731</name>
</gene>
<dbReference type="InterPro" id="IPR001878">
    <property type="entry name" value="Znf_CCHC"/>
</dbReference>
<reference evidence="7" key="2">
    <citation type="submission" date="2025-08" db="UniProtKB">
        <authorList>
            <consortium name="RefSeq"/>
        </authorList>
    </citation>
    <scope>IDENTIFICATION</scope>
    <source>
        <tissue evidence="7">Leaf</tissue>
    </source>
</reference>
<dbReference type="SUPFAM" id="SSF54928">
    <property type="entry name" value="RNA-binding domain, RBD"/>
    <property type="match status" value="1"/>
</dbReference>
<feature type="region of interest" description="Disordered" evidence="3">
    <location>
        <begin position="227"/>
        <end position="322"/>
    </location>
</feature>
<dbReference type="Gene3D" id="3.30.70.330">
    <property type="match status" value="1"/>
</dbReference>
<dbReference type="InterPro" id="IPR036875">
    <property type="entry name" value="Znf_CCHC_sf"/>
</dbReference>
<dbReference type="PROSITE" id="PS50102">
    <property type="entry name" value="RRM"/>
    <property type="match status" value="1"/>
</dbReference>
<protein>
    <submittedName>
        <fullName evidence="7">Glycine-rich RNA-binding protein RZ1B-like</fullName>
    </submittedName>
</protein>
<keyword evidence="2" id="KW-0694">RNA-binding</keyword>
<evidence type="ECO:0000256" key="2">
    <source>
        <dbReference type="PROSITE-ProRule" id="PRU00176"/>
    </source>
</evidence>
<evidence type="ECO:0000259" key="5">
    <source>
        <dbReference type="PROSITE" id="PS50158"/>
    </source>
</evidence>
<keyword evidence="1" id="KW-0863">Zinc-finger</keyword>
<feature type="compositionally biased region" description="Basic and acidic residues" evidence="3">
    <location>
        <begin position="388"/>
        <end position="414"/>
    </location>
</feature>
<evidence type="ECO:0000313" key="6">
    <source>
        <dbReference type="Proteomes" id="UP000694864"/>
    </source>
</evidence>
<accession>A0ABM1R321</accession>
<dbReference type="InterPro" id="IPR012677">
    <property type="entry name" value="Nucleotide-bd_a/b_plait_sf"/>
</dbReference>
<dbReference type="SMART" id="SM00360">
    <property type="entry name" value="RRM"/>
    <property type="match status" value="1"/>
</dbReference>
<organism evidence="6 7">
    <name type="scientific">Camelina sativa</name>
    <name type="common">False flax</name>
    <name type="synonym">Myagrum sativum</name>
    <dbReference type="NCBI Taxonomy" id="90675"/>
    <lineage>
        <taxon>Eukaryota</taxon>
        <taxon>Viridiplantae</taxon>
        <taxon>Streptophyta</taxon>
        <taxon>Embryophyta</taxon>
        <taxon>Tracheophyta</taxon>
        <taxon>Spermatophyta</taxon>
        <taxon>Magnoliopsida</taxon>
        <taxon>eudicotyledons</taxon>
        <taxon>Gunneridae</taxon>
        <taxon>Pentapetalae</taxon>
        <taxon>rosids</taxon>
        <taxon>malvids</taxon>
        <taxon>Brassicales</taxon>
        <taxon>Brassicaceae</taxon>
        <taxon>Camelineae</taxon>
        <taxon>Camelina</taxon>
    </lineage>
</organism>
<feature type="compositionally biased region" description="Basic and acidic residues" evidence="3">
    <location>
        <begin position="187"/>
        <end position="206"/>
    </location>
</feature>
<dbReference type="SMART" id="SM00343">
    <property type="entry name" value="ZnF_C2HC"/>
    <property type="match status" value="2"/>
</dbReference>
<dbReference type="Pfam" id="PF00098">
    <property type="entry name" value="zf-CCHC"/>
    <property type="match status" value="2"/>
</dbReference>
<feature type="domain" description="RRM" evidence="4">
    <location>
        <begin position="12"/>
        <end position="90"/>
    </location>
</feature>
<dbReference type="PANTHER" id="PTHR48031">
    <property type="entry name" value="SRA STEM-LOOP-INTERACTING RNA-BINDING PROTEIN, MITOCHONDRIAL"/>
    <property type="match status" value="1"/>
</dbReference>
<evidence type="ECO:0000313" key="7">
    <source>
        <dbReference type="RefSeq" id="XP_019093409.1"/>
    </source>
</evidence>
<dbReference type="GeneID" id="104752731"/>
<feature type="region of interest" description="Disordered" evidence="3">
    <location>
        <begin position="128"/>
        <end position="161"/>
    </location>
</feature>